<reference evidence="11" key="1">
    <citation type="submission" date="2021-03" db="EMBL/GenBank/DDBJ databases">
        <authorList>
            <person name="Tagirdzhanova G."/>
        </authorList>
    </citation>
    <scope>NUCLEOTIDE SEQUENCE</scope>
</reference>
<keyword evidence="2" id="KW-0813">Transport</keyword>
<evidence type="ECO:0000256" key="1">
    <source>
        <dbReference type="ARBA" id="ARBA00004651"/>
    </source>
</evidence>
<feature type="transmembrane region" description="Helical" evidence="9">
    <location>
        <begin position="398"/>
        <end position="419"/>
    </location>
</feature>
<dbReference type="Pfam" id="PF07690">
    <property type="entry name" value="MFS_1"/>
    <property type="match status" value="1"/>
</dbReference>
<evidence type="ECO:0000256" key="5">
    <source>
        <dbReference type="ARBA" id="ARBA00022989"/>
    </source>
</evidence>
<feature type="transmembrane region" description="Helical" evidence="9">
    <location>
        <begin position="460"/>
        <end position="480"/>
    </location>
</feature>
<dbReference type="GO" id="GO:0005886">
    <property type="term" value="C:plasma membrane"/>
    <property type="evidence" value="ECO:0007669"/>
    <property type="project" value="UniProtKB-SubCell"/>
</dbReference>
<evidence type="ECO:0000256" key="2">
    <source>
        <dbReference type="ARBA" id="ARBA00022448"/>
    </source>
</evidence>
<sequence>MSQLTRQELGHLGDEIRHDMIEPPADEGEDNVKRMADNTPHPRAVSQMERKTVLDHGEDPQSWSGRKKWCLSIIVIMMSGTMGYYSGVHAASIPAIAEYYHSSKLASTSALSFFLLGFAIGPLLFAPLSEMFGRLPIIRVMLFMFVISNIGCALAPNIQTLLAFRLIGGLTGAPTVTNTAGTLTDMWPPSHRSAPLALFTAASYLLFVIGPICGGPITEYASWQWDYWTSMILGGCVWISAMLFLPETYAPRLIAMKKFKESGIQESANWKELYRENLVRPWIMLFTEPIVWALSIYMAFLYGILSLNLVAYPVVYTDLRGWSVSKSSLGYVGISVGMAIPTLCSPLLRRVHSRYVRKLGPVPEARFPLQIGFSWFIPIGLFWFAWTSAPPVPASVGIIAGVPYGIGLLTAFLDIAAYLTDCYGRYGASALAANGLLCRLFGAAFPLFADSLYKTLGVGWGTSLLGFIAAAMAPMPFVFYHLGPRLRARSALHTNISREGRSYETI</sequence>
<dbReference type="InterPro" id="IPR011701">
    <property type="entry name" value="MFS"/>
</dbReference>
<dbReference type="PROSITE" id="PS50850">
    <property type="entry name" value="MFS"/>
    <property type="match status" value="1"/>
</dbReference>
<evidence type="ECO:0000256" key="8">
    <source>
        <dbReference type="SAM" id="MobiDB-lite"/>
    </source>
</evidence>
<feature type="region of interest" description="Disordered" evidence="8">
    <location>
        <begin position="1"/>
        <end position="44"/>
    </location>
</feature>
<dbReference type="InterPro" id="IPR036259">
    <property type="entry name" value="MFS_trans_sf"/>
</dbReference>
<feature type="transmembrane region" description="Helical" evidence="9">
    <location>
        <begin position="290"/>
        <end position="316"/>
    </location>
</feature>
<keyword evidence="5 9" id="KW-1133">Transmembrane helix</keyword>
<proteinExistence type="inferred from homology"/>
<feature type="transmembrane region" description="Helical" evidence="9">
    <location>
        <begin position="369"/>
        <end position="386"/>
    </location>
</feature>
<name>A0A8H3PK13_9LECA</name>
<feature type="transmembrane region" description="Helical" evidence="9">
    <location>
        <begin position="105"/>
        <end position="125"/>
    </location>
</feature>
<feature type="domain" description="Major facilitator superfamily (MFS) profile" evidence="10">
    <location>
        <begin position="71"/>
        <end position="487"/>
    </location>
</feature>
<keyword evidence="12" id="KW-1185">Reference proteome</keyword>
<accession>A0A8H3PK13</accession>
<feature type="transmembrane region" description="Helical" evidence="9">
    <location>
        <begin position="328"/>
        <end position="348"/>
    </location>
</feature>
<dbReference type="GO" id="GO:0022857">
    <property type="term" value="F:transmembrane transporter activity"/>
    <property type="evidence" value="ECO:0007669"/>
    <property type="project" value="InterPro"/>
</dbReference>
<dbReference type="InterPro" id="IPR020846">
    <property type="entry name" value="MFS_dom"/>
</dbReference>
<protein>
    <recommendedName>
        <fullName evidence="10">Major facilitator superfamily (MFS) profile domain-containing protein</fullName>
    </recommendedName>
</protein>
<evidence type="ECO:0000256" key="6">
    <source>
        <dbReference type="ARBA" id="ARBA00023136"/>
    </source>
</evidence>
<evidence type="ECO:0000313" key="12">
    <source>
        <dbReference type="Proteomes" id="UP000664534"/>
    </source>
</evidence>
<feature type="transmembrane region" description="Helical" evidence="9">
    <location>
        <begin position="69"/>
        <end position="85"/>
    </location>
</feature>
<dbReference type="OrthoDB" id="446368at2759"/>
<keyword evidence="4 9" id="KW-0812">Transmembrane</keyword>
<dbReference type="AlphaFoldDB" id="A0A8H3PK13"/>
<feature type="transmembrane region" description="Helical" evidence="9">
    <location>
        <begin position="162"/>
        <end position="184"/>
    </location>
</feature>
<comment type="similarity">
    <text evidence="7">Belongs to the major facilitator superfamily. DHA1 family. Polyamines/proton antiporter (TC 2.A.1.2.16) subfamily.</text>
</comment>
<feature type="transmembrane region" description="Helical" evidence="9">
    <location>
        <begin position="196"/>
        <end position="217"/>
    </location>
</feature>
<feature type="transmembrane region" description="Helical" evidence="9">
    <location>
        <begin position="426"/>
        <end position="448"/>
    </location>
</feature>
<dbReference type="SUPFAM" id="SSF103473">
    <property type="entry name" value="MFS general substrate transporter"/>
    <property type="match status" value="1"/>
</dbReference>
<evidence type="ECO:0000256" key="9">
    <source>
        <dbReference type="SAM" id="Phobius"/>
    </source>
</evidence>
<comment type="caution">
    <text evidence="11">The sequence shown here is derived from an EMBL/GenBank/DDBJ whole genome shotgun (WGS) entry which is preliminary data.</text>
</comment>
<dbReference type="PANTHER" id="PTHR23502">
    <property type="entry name" value="MAJOR FACILITATOR SUPERFAMILY"/>
    <property type="match status" value="1"/>
</dbReference>
<dbReference type="PANTHER" id="PTHR23502:SF186">
    <property type="entry name" value="MAJOR FACILITATOR SUPERFAMILY (MFS) PROFILE DOMAIN-CONTAINING PROTEIN"/>
    <property type="match status" value="1"/>
</dbReference>
<evidence type="ECO:0000256" key="4">
    <source>
        <dbReference type="ARBA" id="ARBA00022692"/>
    </source>
</evidence>
<dbReference type="Proteomes" id="UP000664534">
    <property type="component" value="Unassembled WGS sequence"/>
</dbReference>
<organism evidence="11 12">
    <name type="scientific">Imshaugia aleurites</name>
    <dbReference type="NCBI Taxonomy" id="172621"/>
    <lineage>
        <taxon>Eukaryota</taxon>
        <taxon>Fungi</taxon>
        <taxon>Dikarya</taxon>
        <taxon>Ascomycota</taxon>
        <taxon>Pezizomycotina</taxon>
        <taxon>Lecanoromycetes</taxon>
        <taxon>OSLEUM clade</taxon>
        <taxon>Lecanoromycetidae</taxon>
        <taxon>Lecanorales</taxon>
        <taxon>Lecanorineae</taxon>
        <taxon>Parmeliaceae</taxon>
        <taxon>Imshaugia</taxon>
    </lineage>
</organism>
<dbReference type="EMBL" id="CAJPDT010000180">
    <property type="protein sequence ID" value="CAF9942319.1"/>
    <property type="molecule type" value="Genomic_DNA"/>
</dbReference>
<comment type="subcellular location">
    <subcellularLocation>
        <location evidence="1">Cell membrane</location>
        <topology evidence="1">Multi-pass membrane protein</topology>
    </subcellularLocation>
</comment>
<dbReference type="Gene3D" id="1.20.1250.20">
    <property type="entry name" value="MFS general substrate transporter like domains"/>
    <property type="match status" value="1"/>
</dbReference>
<feature type="transmembrane region" description="Helical" evidence="9">
    <location>
        <begin position="137"/>
        <end position="156"/>
    </location>
</feature>
<dbReference type="CDD" id="cd17323">
    <property type="entry name" value="MFS_Tpo1_MDR_like"/>
    <property type="match status" value="1"/>
</dbReference>
<evidence type="ECO:0000256" key="7">
    <source>
        <dbReference type="ARBA" id="ARBA00038459"/>
    </source>
</evidence>
<evidence type="ECO:0000313" key="11">
    <source>
        <dbReference type="EMBL" id="CAF9942319.1"/>
    </source>
</evidence>
<keyword evidence="3" id="KW-1003">Cell membrane</keyword>
<evidence type="ECO:0000259" key="10">
    <source>
        <dbReference type="PROSITE" id="PS50850"/>
    </source>
</evidence>
<feature type="transmembrane region" description="Helical" evidence="9">
    <location>
        <begin position="229"/>
        <end position="250"/>
    </location>
</feature>
<gene>
    <name evidence="11" type="ORF">IMSHALPRED_003612</name>
</gene>
<keyword evidence="6 9" id="KW-0472">Membrane</keyword>
<evidence type="ECO:0000256" key="3">
    <source>
        <dbReference type="ARBA" id="ARBA00022475"/>
    </source>
</evidence>
<feature type="compositionally biased region" description="Basic and acidic residues" evidence="8">
    <location>
        <begin position="8"/>
        <end position="21"/>
    </location>
</feature>